<dbReference type="Gene3D" id="1.10.490.50">
    <property type="entry name" value="Antibiotic binding domain of TipA-like multidrug resistance regulators"/>
    <property type="match status" value="1"/>
</dbReference>
<dbReference type="SUPFAM" id="SSF89082">
    <property type="entry name" value="Antibiotic binding domain of TipA-like multidrug resistance regulators"/>
    <property type="match status" value="1"/>
</dbReference>
<dbReference type="PANTHER" id="PTHR30204:SF90">
    <property type="entry name" value="HTH-TYPE TRANSCRIPTIONAL ACTIVATOR MTA"/>
    <property type="match status" value="1"/>
</dbReference>
<keyword evidence="5" id="KW-0175">Coiled coil</keyword>
<dbReference type="Gene3D" id="1.10.1660.10">
    <property type="match status" value="1"/>
</dbReference>
<accession>A0A2P7Q286</accession>
<gene>
    <name evidence="7" type="ORF">UF10_01295</name>
</gene>
<evidence type="ECO:0000256" key="4">
    <source>
        <dbReference type="ARBA" id="ARBA00023163"/>
    </source>
</evidence>
<dbReference type="OrthoDB" id="9814833at2"/>
<dbReference type="CDD" id="cd01106">
    <property type="entry name" value="HTH_TipAL-Mta"/>
    <property type="match status" value="1"/>
</dbReference>
<dbReference type="AlphaFoldDB" id="A0A2P7Q286"/>
<proteinExistence type="predicted"/>
<keyword evidence="1" id="KW-0805">Transcription regulation</keyword>
<dbReference type="EMBL" id="JYGE01000002">
    <property type="protein sequence ID" value="PSJ32069.1"/>
    <property type="molecule type" value="Genomic_DNA"/>
</dbReference>
<comment type="caution">
    <text evidence="7">The sequence shown here is derived from an EMBL/GenBank/DDBJ whole genome shotgun (WGS) entry which is preliminary data.</text>
</comment>
<dbReference type="SUPFAM" id="SSF46955">
    <property type="entry name" value="Putative DNA-binding domain"/>
    <property type="match status" value="1"/>
</dbReference>
<protein>
    <submittedName>
        <fullName evidence="7">MerR family transcriptional regulator</fullName>
    </submittedName>
</protein>
<dbReference type="InterPro" id="IPR012925">
    <property type="entry name" value="TipAS_dom"/>
</dbReference>
<dbReference type="Proteomes" id="UP000241434">
    <property type="component" value="Unassembled WGS sequence"/>
</dbReference>
<dbReference type="PROSITE" id="PS00552">
    <property type="entry name" value="HTH_MERR_1"/>
    <property type="match status" value="1"/>
</dbReference>
<dbReference type="GO" id="GO:0003677">
    <property type="term" value="F:DNA binding"/>
    <property type="evidence" value="ECO:0007669"/>
    <property type="project" value="UniProtKB-KW"/>
</dbReference>
<evidence type="ECO:0000256" key="2">
    <source>
        <dbReference type="ARBA" id="ARBA00023125"/>
    </source>
</evidence>
<dbReference type="SMART" id="SM00422">
    <property type="entry name" value="HTH_MERR"/>
    <property type="match status" value="1"/>
</dbReference>
<evidence type="ECO:0000313" key="7">
    <source>
        <dbReference type="EMBL" id="PSJ32069.1"/>
    </source>
</evidence>
<feature type="domain" description="HTH merR-type" evidence="6">
    <location>
        <begin position="1"/>
        <end position="71"/>
    </location>
</feature>
<evidence type="ECO:0000256" key="5">
    <source>
        <dbReference type="SAM" id="Coils"/>
    </source>
</evidence>
<dbReference type="InterPro" id="IPR009061">
    <property type="entry name" value="DNA-bd_dom_put_sf"/>
</dbReference>
<evidence type="ECO:0000259" key="6">
    <source>
        <dbReference type="PROSITE" id="PS50937"/>
    </source>
</evidence>
<dbReference type="PANTHER" id="PTHR30204">
    <property type="entry name" value="REDOX-CYCLING DRUG-SENSING TRANSCRIPTIONAL ACTIVATOR SOXR"/>
    <property type="match status" value="1"/>
</dbReference>
<dbReference type="Pfam" id="PF13411">
    <property type="entry name" value="MerR_1"/>
    <property type="match status" value="1"/>
</dbReference>
<evidence type="ECO:0000313" key="8">
    <source>
        <dbReference type="Proteomes" id="UP000241434"/>
    </source>
</evidence>
<dbReference type="Pfam" id="PF07739">
    <property type="entry name" value="TipAS"/>
    <property type="match status" value="1"/>
</dbReference>
<dbReference type="InterPro" id="IPR036244">
    <property type="entry name" value="TipA-like_antibiotic-bd"/>
</dbReference>
<evidence type="ECO:0000256" key="3">
    <source>
        <dbReference type="ARBA" id="ARBA00023159"/>
    </source>
</evidence>
<sequence>MEYTVSQLAKISGVSGRTLRYYDEIDLLKPKRVDLNGYRIYGNLEVNLLQQILFYRELDFSLDEIKRILNSKEFEIRDALENQLSSLQEKRNHIDDLIKNVRKTIKSMEGEISMNDTEKFEAFKKELVEKNEEKYGNEIRDLYGDTQINKSNARVMGMSEKNWEKQERLSDEINEKLKRAMESGDPSSEISQEVCKLHREWLCMFWGKESYSKEAHKAMADMYVSDERFKKYYDRIGEGAAQFLKEALEIYSRK</sequence>
<reference evidence="7" key="1">
    <citation type="thesis" date="2015" institute="Rutgers" country="The State University of New Jersey, 14 College Farm Rd., New Brunswick, NJ, USA">
        <title>Ammonia toxicity in bacteria and its implications for treatment of and resource recovery from highly nitrogenous organic wastes.</title>
        <authorList>
            <person name="Luther A.K."/>
        </authorList>
    </citation>
    <scope>NUCLEOTIDE SEQUENCE</scope>
    <source>
        <strain evidence="7">RT-10B</strain>
    </source>
</reference>
<dbReference type="InterPro" id="IPR000551">
    <property type="entry name" value="MerR-type_HTH_dom"/>
</dbReference>
<dbReference type="RefSeq" id="WP_106776052.1">
    <property type="nucleotide sequence ID" value="NZ_JYGE01000002.1"/>
</dbReference>
<keyword evidence="2" id="KW-0238">DNA-binding</keyword>
<dbReference type="PROSITE" id="PS50937">
    <property type="entry name" value="HTH_MERR_2"/>
    <property type="match status" value="1"/>
</dbReference>
<keyword evidence="3" id="KW-0010">Activator</keyword>
<organism evidence="7 8">
    <name type="scientific">Peptostreptococcus russellii</name>
    <dbReference type="NCBI Taxonomy" id="215200"/>
    <lineage>
        <taxon>Bacteria</taxon>
        <taxon>Bacillati</taxon>
        <taxon>Bacillota</taxon>
        <taxon>Clostridia</taxon>
        <taxon>Peptostreptococcales</taxon>
        <taxon>Peptostreptococcaceae</taxon>
        <taxon>Peptostreptococcus</taxon>
    </lineage>
</organism>
<name>A0A2P7Q286_9FIRM</name>
<keyword evidence="4" id="KW-0804">Transcription</keyword>
<dbReference type="InterPro" id="IPR047057">
    <property type="entry name" value="MerR_fam"/>
</dbReference>
<evidence type="ECO:0000256" key="1">
    <source>
        <dbReference type="ARBA" id="ARBA00023015"/>
    </source>
</evidence>
<feature type="coiled-coil region" evidence="5">
    <location>
        <begin position="62"/>
        <end position="100"/>
    </location>
</feature>
<keyword evidence="8" id="KW-1185">Reference proteome</keyword>
<dbReference type="GO" id="GO:0003700">
    <property type="term" value="F:DNA-binding transcription factor activity"/>
    <property type="evidence" value="ECO:0007669"/>
    <property type="project" value="InterPro"/>
</dbReference>